<dbReference type="Proteomes" id="UP000799330">
    <property type="component" value="Unassembled WGS sequence"/>
</dbReference>
<organism evidence="1 2">
    <name type="scientific">Microcystis aeruginosa G11-04</name>
    <dbReference type="NCBI Taxonomy" id="2685956"/>
    <lineage>
        <taxon>Bacteria</taxon>
        <taxon>Bacillati</taxon>
        <taxon>Cyanobacteriota</taxon>
        <taxon>Cyanophyceae</taxon>
        <taxon>Oscillatoriophycideae</taxon>
        <taxon>Chroococcales</taxon>
        <taxon>Microcystaceae</taxon>
        <taxon>Microcystis</taxon>
    </lineage>
</organism>
<sequence length="104" mass="11887">MAEVNLLKSIPYLLTAPSSRIWIDYDEEADVLYISFRKPQRANDSLLEDNIIYHYRDRDLVGLTVLKASDFNSGDSENKINGSENPGEHLTFVTPKSGFYVKLF</sequence>
<dbReference type="EMBL" id="JAADAI010000198">
    <property type="protein sequence ID" value="NCS58098.1"/>
    <property type="molecule type" value="Genomic_DNA"/>
</dbReference>
<dbReference type="AlphaFoldDB" id="A0A966G1N7"/>
<comment type="caution">
    <text evidence="1">The sequence shown here is derived from an EMBL/GenBank/DDBJ whole genome shotgun (WGS) entry which is preliminary data.</text>
</comment>
<reference evidence="1" key="1">
    <citation type="journal article" date="2019" name="Mol. Ecol.">
        <title>Genome evolution and host-microbiome shifts correspond with intraspecific niche divergence within harmful algal bloom-forming Microcystis aeruginosa.</title>
        <authorList>
            <person name="Jackrel S.L."/>
            <person name="White J.D."/>
            <person name="Evans J.T."/>
            <person name="Buffin K."/>
            <person name="Hayden K."/>
            <person name="Sarnelle O."/>
            <person name="Denef V.J."/>
        </authorList>
    </citation>
    <scope>NUCLEOTIDE SEQUENCE</scope>
    <source>
        <strain evidence="1">G11-04</strain>
    </source>
</reference>
<dbReference type="InterPro" id="IPR019270">
    <property type="entry name" value="DUF2283"/>
</dbReference>
<proteinExistence type="predicted"/>
<accession>A0A966G1N7</accession>
<dbReference type="Pfam" id="PF10049">
    <property type="entry name" value="DUF2283"/>
    <property type="match status" value="1"/>
</dbReference>
<evidence type="ECO:0000313" key="1">
    <source>
        <dbReference type="EMBL" id="NCS58098.1"/>
    </source>
</evidence>
<gene>
    <name evidence="1" type="ORF">GPJ16_14640</name>
</gene>
<evidence type="ECO:0000313" key="2">
    <source>
        <dbReference type="Proteomes" id="UP000799330"/>
    </source>
</evidence>
<name>A0A966G1N7_MICAE</name>
<protein>
    <submittedName>
        <fullName evidence="1">DUF2283 domain-containing protein</fullName>
    </submittedName>
</protein>